<dbReference type="PRINTS" id="PR00207">
    <property type="entry name" value="FLAGELLIN"/>
</dbReference>
<accession>A0A5R9F7Y1</accession>
<protein>
    <submittedName>
        <fullName evidence="8">Flagellar hook-associated protein FlgL</fullName>
    </submittedName>
</protein>
<feature type="coiled-coil region" evidence="4">
    <location>
        <begin position="241"/>
        <end position="268"/>
    </location>
</feature>
<gene>
    <name evidence="8" type="primary">flgL</name>
    <name evidence="8" type="ORF">FCL54_13965</name>
</gene>
<organism evidence="8 9">
    <name type="scientific">Exobacillus caeni</name>
    <dbReference type="NCBI Taxonomy" id="2574798"/>
    <lineage>
        <taxon>Bacteria</taxon>
        <taxon>Bacillati</taxon>
        <taxon>Bacillota</taxon>
        <taxon>Bacilli</taxon>
        <taxon>Bacillales</taxon>
        <taxon>Guptibacillaceae</taxon>
        <taxon>Exobacillus</taxon>
    </lineage>
</organism>
<proteinExistence type="inferred from homology"/>
<dbReference type="OrthoDB" id="9758307at2"/>
<dbReference type="GO" id="GO:0071973">
    <property type="term" value="P:bacterial-type flagellum-dependent cell motility"/>
    <property type="evidence" value="ECO:0007669"/>
    <property type="project" value="InterPro"/>
</dbReference>
<feature type="domain" description="Flagellin N-terminal" evidence="6">
    <location>
        <begin position="6"/>
        <end position="142"/>
    </location>
</feature>
<dbReference type="Pfam" id="PF00700">
    <property type="entry name" value="Flagellin_C"/>
    <property type="match status" value="1"/>
</dbReference>
<dbReference type="Pfam" id="PF00669">
    <property type="entry name" value="Flagellin_N"/>
    <property type="match status" value="1"/>
</dbReference>
<keyword evidence="8" id="KW-0966">Cell projection</keyword>
<dbReference type="Gene3D" id="1.20.1330.10">
    <property type="entry name" value="f41 fragment of flagellin, N-terminal domain"/>
    <property type="match status" value="1"/>
</dbReference>
<dbReference type="InterPro" id="IPR013384">
    <property type="entry name" value="Flagell_FlgL"/>
</dbReference>
<comment type="subcellular location">
    <subcellularLocation>
        <location evidence="1">Bacterial flagellum</location>
    </subcellularLocation>
</comment>
<feature type="region of interest" description="Disordered" evidence="5">
    <location>
        <begin position="28"/>
        <end position="48"/>
    </location>
</feature>
<dbReference type="Proteomes" id="UP000308230">
    <property type="component" value="Unassembled WGS sequence"/>
</dbReference>
<evidence type="ECO:0000256" key="5">
    <source>
        <dbReference type="SAM" id="MobiDB-lite"/>
    </source>
</evidence>
<comment type="caution">
    <text evidence="8">The sequence shown here is derived from an EMBL/GenBank/DDBJ whole genome shotgun (WGS) entry which is preliminary data.</text>
</comment>
<evidence type="ECO:0000313" key="9">
    <source>
        <dbReference type="Proteomes" id="UP000308230"/>
    </source>
</evidence>
<dbReference type="GO" id="GO:0005198">
    <property type="term" value="F:structural molecule activity"/>
    <property type="evidence" value="ECO:0007669"/>
    <property type="project" value="InterPro"/>
</dbReference>
<keyword evidence="8" id="KW-0969">Cilium</keyword>
<evidence type="ECO:0000256" key="4">
    <source>
        <dbReference type="SAM" id="Coils"/>
    </source>
</evidence>
<feature type="compositionally biased region" description="Polar residues" evidence="5">
    <location>
        <begin position="28"/>
        <end position="47"/>
    </location>
</feature>
<dbReference type="NCBIfam" id="TIGR02550">
    <property type="entry name" value="flagell_flgL"/>
    <property type="match status" value="1"/>
</dbReference>
<evidence type="ECO:0000256" key="2">
    <source>
        <dbReference type="ARBA" id="ARBA00005709"/>
    </source>
</evidence>
<keyword evidence="4" id="KW-0175">Coiled coil</keyword>
<dbReference type="PANTHER" id="PTHR42792:SF1">
    <property type="entry name" value="FLAGELLAR HOOK-ASSOCIATED PROTEIN 3"/>
    <property type="match status" value="1"/>
</dbReference>
<keyword evidence="9" id="KW-1185">Reference proteome</keyword>
<evidence type="ECO:0000256" key="1">
    <source>
        <dbReference type="ARBA" id="ARBA00004365"/>
    </source>
</evidence>
<dbReference type="EMBL" id="SWLG01000009">
    <property type="protein sequence ID" value="TLS36624.1"/>
    <property type="molecule type" value="Genomic_DNA"/>
</dbReference>
<evidence type="ECO:0000259" key="7">
    <source>
        <dbReference type="Pfam" id="PF00700"/>
    </source>
</evidence>
<dbReference type="PANTHER" id="PTHR42792">
    <property type="entry name" value="FLAGELLIN"/>
    <property type="match status" value="1"/>
</dbReference>
<comment type="similarity">
    <text evidence="2">Belongs to the bacterial flagellin family.</text>
</comment>
<evidence type="ECO:0000256" key="3">
    <source>
        <dbReference type="ARBA" id="ARBA00023143"/>
    </source>
</evidence>
<dbReference type="SUPFAM" id="SSF64518">
    <property type="entry name" value="Phase 1 flagellin"/>
    <property type="match status" value="1"/>
</dbReference>
<dbReference type="InterPro" id="IPR001029">
    <property type="entry name" value="Flagellin_N"/>
</dbReference>
<dbReference type="InterPro" id="IPR046358">
    <property type="entry name" value="Flagellin_C"/>
</dbReference>
<dbReference type="GO" id="GO:0009424">
    <property type="term" value="C:bacterial-type flagellum hook"/>
    <property type="evidence" value="ECO:0007669"/>
    <property type="project" value="InterPro"/>
</dbReference>
<dbReference type="InterPro" id="IPR001492">
    <property type="entry name" value="Flagellin"/>
</dbReference>
<evidence type="ECO:0000313" key="8">
    <source>
        <dbReference type="EMBL" id="TLS36624.1"/>
    </source>
</evidence>
<name>A0A5R9F7Y1_9BACL</name>
<reference evidence="8 9" key="1">
    <citation type="submission" date="2019-04" db="EMBL/GenBank/DDBJ databases">
        <title>Bacillus caeni sp. nov., a bacterium isolated from mangrove sediment.</title>
        <authorList>
            <person name="Huang H."/>
            <person name="Mo K."/>
            <person name="Hu Y."/>
        </authorList>
    </citation>
    <scope>NUCLEOTIDE SEQUENCE [LARGE SCALE GENOMIC DNA]</scope>
    <source>
        <strain evidence="8 9">HB172195</strain>
    </source>
</reference>
<dbReference type="AlphaFoldDB" id="A0A5R9F7Y1"/>
<keyword evidence="8" id="KW-0282">Flagellum</keyword>
<evidence type="ECO:0000259" key="6">
    <source>
        <dbReference type="Pfam" id="PF00669"/>
    </source>
</evidence>
<feature type="domain" description="Flagellin C-terminal" evidence="7">
    <location>
        <begin position="217"/>
        <end position="300"/>
    </location>
</feature>
<sequence>MMMRVTQQMLHNNTLNQLNRNLSRLNEAQEQVSTGRSINRPSDNPAGTNLALKLRSELAANEQYQQNADSALSWMEMTDGAMNQASNVLHRANELATQAANGTLSDQDREAISKEVDELREQLIDVSNTKFRGKYIFNGEKTDQIPFPTKGVSNAEISELDNTSLQTQVSGAAAIEYSLSAKEVFIGNNGGENVFNVLETLSANLKNNDQSAISDSLKKVEASVDQVLNAWTSLGARQERMEAASSRLKDANTNLQSLQSKTEDADIAEAVMKLKQEEAVYQASLSATARIIQPSLMDFLR</sequence>
<keyword evidence="3" id="KW-0975">Bacterial flagellum</keyword>